<evidence type="ECO:0000313" key="1">
    <source>
        <dbReference type="EMBL" id="KAH3882295.1"/>
    </source>
</evidence>
<keyword evidence="2" id="KW-1185">Reference proteome</keyword>
<sequence>MFGEFEPWCLEMASFIQEDVVTNYLFQTMDTLDYLVAETSFHQSPVTTENTYDVLKTLASLYVQSSRARNVIEILWRTCF</sequence>
<reference evidence="1" key="2">
    <citation type="submission" date="2020-11" db="EMBL/GenBank/DDBJ databases">
        <authorList>
            <person name="McCartney M.A."/>
            <person name="Auch B."/>
            <person name="Kono T."/>
            <person name="Mallez S."/>
            <person name="Becker A."/>
            <person name="Gohl D.M."/>
            <person name="Silverstein K.A.T."/>
            <person name="Koren S."/>
            <person name="Bechman K.B."/>
            <person name="Herman A."/>
            <person name="Abrahante J.E."/>
            <person name="Garbe J."/>
        </authorList>
    </citation>
    <scope>NUCLEOTIDE SEQUENCE</scope>
    <source>
        <strain evidence="1">Duluth1</strain>
        <tissue evidence="1">Whole animal</tissue>
    </source>
</reference>
<organism evidence="1 2">
    <name type="scientific">Dreissena polymorpha</name>
    <name type="common">Zebra mussel</name>
    <name type="synonym">Mytilus polymorpha</name>
    <dbReference type="NCBI Taxonomy" id="45954"/>
    <lineage>
        <taxon>Eukaryota</taxon>
        <taxon>Metazoa</taxon>
        <taxon>Spiralia</taxon>
        <taxon>Lophotrochozoa</taxon>
        <taxon>Mollusca</taxon>
        <taxon>Bivalvia</taxon>
        <taxon>Autobranchia</taxon>
        <taxon>Heteroconchia</taxon>
        <taxon>Euheterodonta</taxon>
        <taxon>Imparidentia</taxon>
        <taxon>Neoheterodontei</taxon>
        <taxon>Myida</taxon>
        <taxon>Dreissenoidea</taxon>
        <taxon>Dreissenidae</taxon>
        <taxon>Dreissena</taxon>
    </lineage>
</organism>
<name>A0A9D4MU63_DREPO</name>
<evidence type="ECO:0000313" key="2">
    <source>
        <dbReference type="Proteomes" id="UP000828390"/>
    </source>
</evidence>
<proteinExistence type="predicted"/>
<comment type="caution">
    <text evidence="1">The sequence shown here is derived from an EMBL/GenBank/DDBJ whole genome shotgun (WGS) entry which is preliminary data.</text>
</comment>
<dbReference type="EMBL" id="JAIWYP010000001">
    <property type="protein sequence ID" value="KAH3882295.1"/>
    <property type="molecule type" value="Genomic_DNA"/>
</dbReference>
<reference evidence="1" key="1">
    <citation type="journal article" date="2019" name="bioRxiv">
        <title>The Genome of the Zebra Mussel, Dreissena polymorpha: A Resource for Invasive Species Research.</title>
        <authorList>
            <person name="McCartney M.A."/>
            <person name="Auch B."/>
            <person name="Kono T."/>
            <person name="Mallez S."/>
            <person name="Zhang Y."/>
            <person name="Obille A."/>
            <person name="Becker A."/>
            <person name="Abrahante J.E."/>
            <person name="Garbe J."/>
            <person name="Badalamenti J.P."/>
            <person name="Herman A."/>
            <person name="Mangelson H."/>
            <person name="Liachko I."/>
            <person name="Sullivan S."/>
            <person name="Sone E.D."/>
            <person name="Koren S."/>
            <person name="Silverstein K.A.T."/>
            <person name="Beckman K.B."/>
            <person name="Gohl D.M."/>
        </authorList>
    </citation>
    <scope>NUCLEOTIDE SEQUENCE</scope>
    <source>
        <strain evidence="1">Duluth1</strain>
        <tissue evidence="1">Whole animal</tissue>
    </source>
</reference>
<dbReference type="AlphaFoldDB" id="A0A9D4MU63"/>
<protein>
    <submittedName>
        <fullName evidence="1">Uncharacterized protein</fullName>
    </submittedName>
</protein>
<gene>
    <name evidence="1" type="ORF">DPMN_006229</name>
</gene>
<accession>A0A9D4MU63</accession>
<dbReference type="Proteomes" id="UP000828390">
    <property type="component" value="Unassembled WGS sequence"/>
</dbReference>